<keyword evidence="4" id="KW-0378">Hydrolase</keyword>
<dbReference type="EMBL" id="ML976002">
    <property type="protein sequence ID" value="KAF1946645.1"/>
    <property type="molecule type" value="Genomic_DNA"/>
</dbReference>
<evidence type="ECO:0000313" key="10">
    <source>
        <dbReference type="Proteomes" id="UP000800038"/>
    </source>
</evidence>
<dbReference type="InterPro" id="IPR050925">
    <property type="entry name" value="Rhomboid_protease_S54"/>
</dbReference>
<feature type="transmembrane region" description="Helical" evidence="7">
    <location>
        <begin position="212"/>
        <end position="232"/>
    </location>
</feature>
<sequence length="269" mass="29523">MSSLRLLRAFRALRTPQNTKTMSSHFFFPSPSPRHLGLPLSRFYSRGSGGGYGTHSQATSNMTVLYTLMGTNIAIFSYAMYLKVQATQGFSRPFTNFMRKMTLNLTEFRNGAYQTIVTSMFTHADIGHVLSNMVTVYFLGSFLAQAPVITPGRYLIIALGSGISGSVGYLYNRYLQTTKNTGMPDNKSGLGFSGAVMGISTVAACLAPQTRVAIWGIIPMPLWALVTGYAVYDGYYINNADSRIAHAGHLGGLAFGLLYYFARLRGVRY</sequence>
<evidence type="ECO:0000256" key="5">
    <source>
        <dbReference type="ARBA" id="ARBA00022989"/>
    </source>
</evidence>
<dbReference type="AlphaFoldDB" id="A0A6A5T0Y9"/>
<dbReference type="Gene3D" id="1.20.1540.10">
    <property type="entry name" value="Rhomboid-like"/>
    <property type="match status" value="1"/>
</dbReference>
<evidence type="ECO:0000259" key="8">
    <source>
        <dbReference type="Pfam" id="PF01694"/>
    </source>
</evidence>
<reference evidence="9" key="1">
    <citation type="journal article" date="2020" name="Stud. Mycol.">
        <title>101 Dothideomycetes genomes: a test case for predicting lifestyles and emergence of pathogens.</title>
        <authorList>
            <person name="Haridas S."/>
            <person name="Albert R."/>
            <person name="Binder M."/>
            <person name="Bloem J."/>
            <person name="Labutti K."/>
            <person name="Salamov A."/>
            <person name="Andreopoulos B."/>
            <person name="Baker S."/>
            <person name="Barry K."/>
            <person name="Bills G."/>
            <person name="Bluhm B."/>
            <person name="Cannon C."/>
            <person name="Castanera R."/>
            <person name="Culley D."/>
            <person name="Daum C."/>
            <person name="Ezra D."/>
            <person name="Gonzalez J."/>
            <person name="Henrissat B."/>
            <person name="Kuo A."/>
            <person name="Liang C."/>
            <person name="Lipzen A."/>
            <person name="Lutzoni F."/>
            <person name="Magnuson J."/>
            <person name="Mondo S."/>
            <person name="Nolan M."/>
            <person name="Ohm R."/>
            <person name="Pangilinan J."/>
            <person name="Park H.-J."/>
            <person name="Ramirez L."/>
            <person name="Alfaro M."/>
            <person name="Sun H."/>
            <person name="Tritt A."/>
            <person name="Yoshinaga Y."/>
            <person name="Zwiers L.-H."/>
            <person name="Turgeon B."/>
            <person name="Goodwin S."/>
            <person name="Spatafora J."/>
            <person name="Crous P."/>
            <person name="Grigoriev I."/>
        </authorList>
    </citation>
    <scope>NUCLEOTIDE SEQUENCE</scope>
    <source>
        <strain evidence="9">CBS 161.51</strain>
    </source>
</reference>
<accession>A0A6A5T0Y9</accession>
<protein>
    <recommendedName>
        <fullName evidence="8">Peptidase S54 rhomboid domain-containing protein</fullName>
    </recommendedName>
</protein>
<dbReference type="InterPro" id="IPR022764">
    <property type="entry name" value="Peptidase_S54_rhomboid_dom"/>
</dbReference>
<gene>
    <name evidence="9" type="ORF">EJ02DRAFT_450373</name>
</gene>
<feature type="transmembrane region" description="Helical" evidence="7">
    <location>
        <begin position="64"/>
        <end position="82"/>
    </location>
</feature>
<feature type="domain" description="Peptidase S54 rhomboid" evidence="8">
    <location>
        <begin position="113"/>
        <end position="264"/>
    </location>
</feature>
<dbReference type="OrthoDB" id="418595at2759"/>
<keyword evidence="3 7" id="KW-0812">Transmembrane</keyword>
<dbReference type="Pfam" id="PF01694">
    <property type="entry name" value="Rhomboid"/>
    <property type="match status" value="1"/>
</dbReference>
<dbReference type="PANTHER" id="PTHR43731">
    <property type="entry name" value="RHOMBOID PROTEASE"/>
    <property type="match status" value="1"/>
</dbReference>
<keyword evidence="10" id="KW-1185">Reference proteome</keyword>
<feature type="transmembrane region" description="Helical" evidence="7">
    <location>
        <begin position="244"/>
        <end position="262"/>
    </location>
</feature>
<dbReference type="SUPFAM" id="SSF144091">
    <property type="entry name" value="Rhomboid-like"/>
    <property type="match status" value="1"/>
</dbReference>
<dbReference type="GO" id="GO:0004252">
    <property type="term" value="F:serine-type endopeptidase activity"/>
    <property type="evidence" value="ECO:0007669"/>
    <property type="project" value="InterPro"/>
</dbReference>
<comment type="similarity">
    <text evidence="2">Belongs to the peptidase S54 family.</text>
</comment>
<dbReference type="PANTHER" id="PTHR43731:SF14">
    <property type="entry name" value="PRESENILIN-ASSOCIATED RHOMBOID-LIKE PROTEIN, MITOCHONDRIAL"/>
    <property type="match status" value="1"/>
</dbReference>
<evidence type="ECO:0000256" key="1">
    <source>
        <dbReference type="ARBA" id="ARBA00004141"/>
    </source>
</evidence>
<evidence type="ECO:0000256" key="3">
    <source>
        <dbReference type="ARBA" id="ARBA00022692"/>
    </source>
</evidence>
<keyword evidence="5 7" id="KW-1133">Transmembrane helix</keyword>
<evidence type="ECO:0000256" key="7">
    <source>
        <dbReference type="SAM" id="Phobius"/>
    </source>
</evidence>
<keyword evidence="6 7" id="KW-0472">Membrane</keyword>
<dbReference type="GO" id="GO:0016020">
    <property type="term" value="C:membrane"/>
    <property type="evidence" value="ECO:0007669"/>
    <property type="project" value="UniProtKB-SubCell"/>
</dbReference>
<feature type="transmembrane region" description="Helical" evidence="7">
    <location>
        <begin position="154"/>
        <end position="171"/>
    </location>
</feature>
<evidence type="ECO:0000256" key="4">
    <source>
        <dbReference type="ARBA" id="ARBA00022801"/>
    </source>
</evidence>
<evidence type="ECO:0000256" key="6">
    <source>
        <dbReference type="ARBA" id="ARBA00023136"/>
    </source>
</evidence>
<proteinExistence type="inferred from homology"/>
<name>A0A6A5T0Y9_9PLEO</name>
<evidence type="ECO:0000313" key="9">
    <source>
        <dbReference type="EMBL" id="KAF1946645.1"/>
    </source>
</evidence>
<evidence type="ECO:0000256" key="2">
    <source>
        <dbReference type="ARBA" id="ARBA00009045"/>
    </source>
</evidence>
<dbReference type="InterPro" id="IPR035952">
    <property type="entry name" value="Rhomboid-like_sf"/>
</dbReference>
<dbReference type="Proteomes" id="UP000800038">
    <property type="component" value="Unassembled WGS sequence"/>
</dbReference>
<organism evidence="9 10">
    <name type="scientific">Clathrospora elynae</name>
    <dbReference type="NCBI Taxonomy" id="706981"/>
    <lineage>
        <taxon>Eukaryota</taxon>
        <taxon>Fungi</taxon>
        <taxon>Dikarya</taxon>
        <taxon>Ascomycota</taxon>
        <taxon>Pezizomycotina</taxon>
        <taxon>Dothideomycetes</taxon>
        <taxon>Pleosporomycetidae</taxon>
        <taxon>Pleosporales</taxon>
        <taxon>Diademaceae</taxon>
        <taxon>Clathrospora</taxon>
    </lineage>
</organism>
<comment type="subcellular location">
    <subcellularLocation>
        <location evidence="1">Membrane</location>
        <topology evidence="1">Multi-pass membrane protein</topology>
    </subcellularLocation>
</comment>